<keyword evidence="3" id="KW-0539">Nucleus</keyword>
<dbReference type="Pfam" id="PF00172">
    <property type="entry name" value="Zn_clus"/>
    <property type="match status" value="1"/>
</dbReference>
<dbReference type="InterPro" id="IPR007219">
    <property type="entry name" value="XnlR_reg_dom"/>
</dbReference>
<evidence type="ECO:0000313" key="6">
    <source>
        <dbReference type="EMBL" id="KAK4105518.1"/>
    </source>
</evidence>
<dbReference type="PANTHER" id="PTHR31001">
    <property type="entry name" value="UNCHARACTERIZED TRANSCRIPTIONAL REGULATORY PROTEIN"/>
    <property type="match status" value="1"/>
</dbReference>
<dbReference type="Pfam" id="PF04082">
    <property type="entry name" value="Fungal_trans"/>
    <property type="match status" value="1"/>
</dbReference>
<dbReference type="CDD" id="cd00067">
    <property type="entry name" value="GAL4"/>
    <property type="match status" value="1"/>
</dbReference>
<dbReference type="SMART" id="SM00066">
    <property type="entry name" value="GAL4"/>
    <property type="match status" value="1"/>
</dbReference>
<feature type="region of interest" description="Disordered" evidence="4">
    <location>
        <begin position="86"/>
        <end position="113"/>
    </location>
</feature>
<dbReference type="AlphaFoldDB" id="A0AAN6Q8B9"/>
<dbReference type="SMART" id="SM00906">
    <property type="entry name" value="Fungal_trans"/>
    <property type="match status" value="1"/>
</dbReference>
<evidence type="ECO:0000256" key="2">
    <source>
        <dbReference type="ARBA" id="ARBA00022723"/>
    </source>
</evidence>
<dbReference type="GO" id="GO:0008270">
    <property type="term" value="F:zinc ion binding"/>
    <property type="evidence" value="ECO:0007669"/>
    <property type="project" value="InterPro"/>
</dbReference>
<dbReference type="SUPFAM" id="SSF57701">
    <property type="entry name" value="Zn2/Cys6 DNA-binding domain"/>
    <property type="match status" value="1"/>
</dbReference>
<dbReference type="GO" id="GO:0005634">
    <property type="term" value="C:nucleus"/>
    <property type="evidence" value="ECO:0007669"/>
    <property type="project" value="UniProtKB-SubCell"/>
</dbReference>
<dbReference type="CDD" id="cd12148">
    <property type="entry name" value="fungal_TF_MHR"/>
    <property type="match status" value="1"/>
</dbReference>
<dbReference type="Gene3D" id="4.10.240.10">
    <property type="entry name" value="Zn(2)-C6 fungal-type DNA-binding domain"/>
    <property type="match status" value="1"/>
</dbReference>
<evidence type="ECO:0000313" key="7">
    <source>
        <dbReference type="Proteomes" id="UP001305647"/>
    </source>
</evidence>
<feature type="region of interest" description="Disordered" evidence="4">
    <location>
        <begin position="951"/>
        <end position="975"/>
    </location>
</feature>
<feature type="region of interest" description="Disordered" evidence="4">
    <location>
        <begin position="891"/>
        <end position="937"/>
    </location>
</feature>
<keyword evidence="2" id="KW-0479">Metal-binding</keyword>
<dbReference type="GO" id="GO:0003677">
    <property type="term" value="F:DNA binding"/>
    <property type="evidence" value="ECO:0007669"/>
    <property type="project" value="InterPro"/>
</dbReference>
<comment type="subcellular location">
    <subcellularLocation>
        <location evidence="1">Nucleus</location>
    </subcellularLocation>
</comment>
<proteinExistence type="predicted"/>
<feature type="compositionally biased region" description="Basic and acidic residues" evidence="4">
    <location>
        <begin position="764"/>
        <end position="774"/>
    </location>
</feature>
<reference evidence="6" key="2">
    <citation type="submission" date="2023-05" db="EMBL/GenBank/DDBJ databases">
        <authorList>
            <consortium name="Lawrence Berkeley National Laboratory"/>
            <person name="Steindorff A."/>
            <person name="Hensen N."/>
            <person name="Bonometti L."/>
            <person name="Westerberg I."/>
            <person name="Brannstrom I.O."/>
            <person name="Guillou S."/>
            <person name="Cros-Aarteil S."/>
            <person name="Calhoun S."/>
            <person name="Haridas S."/>
            <person name="Kuo A."/>
            <person name="Mondo S."/>
            <person name="Pangilinan J."/>
            <person name="Riley R."/>
            <person name="Labutti K."/>
            <person name="Andreopoulos B."/>
            <person name="Lipzen A."/>
            <person name="Chen C."/>
            <person name="Yanf M."/>
            <person name="Daum C."/>
            <person name="Ng V."/>
            <person name="Clum A."/>
            <person name="Ohm R."/>
            <person name="Martin F."/>
            <person name="Silar P."/>
            <person name="Natvig D."/>
            <person name="Lalanne C."/>
            <person name="Gautier V."/>
            <person name="Ament-Velasquez S.L."/>
            <person name="Kruys A."/>
            <person name="Hutchinson M.I."/>
            <person name="Powell A.J."/>
            <person name="Barry K."/>
            <person name="Miller A.N."/>
            <person name="Grigoriev I.V."/>
            <person name="Debuchy R."/>
            <person name="Gladieux P."/>
            <person name="Thoren M.H."/>
            <person name="Johannesson H."/>
        </authorList>
    </citation>
    <scope>NUCLEOTIDE SEQUENCE</scope>
    <source>
        <strain evidence="6">CBS 757.83</strain>
    </source>
</reference>
<dbReference type="Proteomes" id="UP001305647">
    <property type="component" value="Unassembled WGS sequence"/>
</dbReference>
<dbReference type="PANTHER" id="PTHR31001:SF40">
    <property type="entry name" value="ZN(II)2CYS6 TRANSCRIPTION FACTOR (EUROFUNG)"/>
    <property type="match status" value="1"/>
</dbReference>
<dbReference type="PROSITE" id="PS50048">
    <property type="entry name" value="ZN2_CY6_FUNGAL_2"/>
    <property type="match status" value="1"/>
</dbReference>
<feature type="region of interest" description="Disordered" evidence="4">
    <location>
        <begin position="44"/>
        <end position="72"/>
    </location>
</feature>
<protein>
    <recommendedName>
        <fullName evidence="5">Zn(2)-C6 fungal-type domain-containing protein</fullName>
    </recommendedName>
</protein>
<dbReference type="PROSITE" id="PS00463">
    <property type="entry name" value="ZN2_CY6_FUNGAL_1"/>
    <property type="match status" value="1"/>
</dbReference>
<evidence type="ECO:0000259" key="5">
    <source>
        <dbReference type="PROSITE" id="PS50048"/>
    </source>
</evidence>
<accession>A0AAN6Q8B9</accession>
<dbReference type="GO" id="GO:0006351">
    <property type="term" value="P:DNA-templated transcription"/>
    <property type="evidence" value="ECO:0007669"/>
    <property type="project" value="InterPro"/>
</dbReference>
<evidence type="ECO:0000256" key="4">
    <source>
        <dbReference type="SAM" id="MobiDB-lite"/>
    </source>
</evidence>
<name>A0AAN6Q8B9_9PEZI</name>
<organism evidence="6 7">
    <name type="scientific">Parathielavia hyrcaniae</name>
    <dbReference type="NCBI Taxonomy" id="113614"/>
    <lineage>
        <taxon>Eukaryota</taxon>
        <taxon>Fungi</taxon>
        <taxon>Dikarya</taxon>
        <taxon>Ascomycota</taxon>
        <taxon>Pezizomycotina</taxon>
        <taxon>Sordariomycetes</taxon>
        <taxon>Sordariomycetidae</taxon>
        <taxon>Sordariales</taxon>
        <taxon>Chaetomiaceae</taxon>
        <taxon>Parathielavia</taxon>
    </lineage>
</organism>
<feature type="compositionally biased region" description="Pro residues" evidence="4">
    <location>
        <begin position="775"/>
        <end position="796"/>
    </location>
</feature>
<dbReference type="InterPro" id="IPR001138">
    <property type="entry name" value="Zn2Cys6_DnaBD"/>
</dbReference>
<comment type="caution">
    <text evidence="6">The sequence shown here is derived from an EMBL/GenBank/DDBJ whole genome shotgun (WGS) entry which is preliminary data.</text>
</comment>
<evidence type="ECO:0000256" key="3">
    <source>
        <dbReference type="ARBA" id="ARBA00023242"/>
    </source>
</evidence>
<keyword evidence="7" id="KW-1185">Reference proteome</keyword>
<reference evidence="6" key="1">
    <citation type="journal article" date="2023" name="Mol. Phylogenet. Evol.">
        <title>Genome-scale phylogeny and comparative genomics of the fungal order Sordariales.</title>
        <authorList>
            <person name="Hensen N."/>
            <person name="Bonometti L."/>
            <person name="Westerberg I."/>
            <person name="Brannstrom I.O."/>
            <person name="Guillou S."/>
            <person name="Cros-Aarteil S."/>
            <person name="Calhoun S."/>
            <person name="Haridas S."/>
            <person name="Kuo A."/>
            <person name="Mondo S."/>
            <person name="Pangilinan J."/>
            <person name="Riley R."/>
            <person name="LaButti K."/>
            <person name="Andreopoulos B."/>
            <person name="Lipzen A."/>
            <person name="Chen C."/>
            <person name="Yan M."/>
            <person name="Daum C."/>
            <person name="Ng V."/>
            <person name="Clum A."/>
            <person name="Steindorff A."/>
            <person name="Ohm R.A."/>
            <person name="Martin F."/>
            <person name="Silar P."/>
            <person name="Natvig D.O."/>
            <person name="Lalanne C."/>
            <person name="Gautier V."/>
            <person name="Ament-Velasquez S.L."/>
            <person name="Kruys A."/>
            <person name="Hutchinson M.I."/>
            <person name="Powell A.J."/>
            <person name="Barry K."/>
            <person name="Miller A.N."/>
            <person name="Grigoriev I.V."/>
            <person name="Debuchy R."/>
            <person name="Gladieux P."/>
            <person name="Hiltunen Thoren M."/>
            <person name="Johannesson H."/>
        </authorList>
    </citation>
    <scope>NUCLEOTIDE SEQUENCE</scope>
    <source>
        <strain evidence="6">CBS 757.83</strain>
    </source>
</reference>
<feature type="region of interest" description="Disordered" evidence="4">
    <location>
        <begin position="758"/>
        <end position="805"/>
    </location>
</feature>
<sequence length="975" mass="108534">MSSHTHVPGMMAANYWPHPAYAGPLRQSQGDYAIVPAHHTNQMQPCAMGGEDPAASEAPRRRSLATTTTTTTTAPTTEAIAGTVGLEGGNSATAHQEEDDHNAVDDLAPASVSQRPIRRRMRMITSCLECRRRKLKCEKKQPCHNCKRFQRECVYLGPNLDEASQQRLTEIKEKVGSLERQLERDVAKGATSRRRSSPGRGGNGSQSQEQRFVADDVEDELGEERDLQITPMVALDLTYDDYSDGNGTDDLIDLGVRVGKMRITERIGGLNRPRISEEIQAGLAGHTQIQPQPHVYAAPNGHPSDEMQEALDLPEFLRPGESYLAPTSGFFFGQSGESPSFLSLLPSPEFGHNLMRRYLEAVHPIARCVHWPSFEGLYRSFWDDVRQNIEPRASIQAVVFAAWFAAAISVDDAFCRNQQCSKAQLVLHMKIGTETALSKAGFLSTTRFETLQGFVMYLLPLCRAEVSRAHSVLVGAAVRMAECMGLHRDGSAYGLSPLETQIRRLVWHQLCFLDIRTCEAQGPKPAIRREDYDTKMPLNCEEDQLTPQTAVWPAPADTWTSMLLSIMRFEINEMMRNIWADRRKLELRKTTLTSMLSRVENFRKRMLEKYNRMLNDRVPIQKYAKLVMQLLIFRLHVMVLHPYHSNTANPLPDKLSGLLVTSGVLIVEIAIRLESNLLFRNWSWYLGAYQQYQIALLLATEIYYRPNHRDAQRIWPCLDWVFQLDPNVPREQKILQILTEIASKTNIYMGLRKVRAPTATNRAVPEKQAVKDSPPRPAPDPLPLPAAPPQGPPPFQQRPQAHRTGARVIPGPKAESIVYPPHQMPGTDPLVPTSLPGPMNTALVAPPPLPPSSVAMSVMIPASQQSQLQQANFPSPHQMVFTGVSNGEVLWSLPPRNNGPGSPENSSDGGSVAGQQQARGPPMPAPTGQPAPGMNVMEGLDWDKIHELFPADPQTGQLGFNPFADSGMGQQVQWQ</sequence>
<dbReference type="InterPro" id="IPR036864">
    <property type="entry name" value="Zn2-C6_fun-type_DNA-bd_sf"/>
</dbReference>
<evidence type="ECO:0000256" key="1">
    <source>
        <dbReference type="ARBA" id="ARBA00004123"/>
    </source>
</evidence>
<dbReference type="GO" id="GO:0000981">
    <property type="term" value="F:DNA-binding transcription factor activity, RNA polymerase II-specific"/>
    <property type="evidence" value="ECO:0007669"/>
    <property type="project" value="InterPro"/>
</dbReference>
<feature type="region of interest" description="Disordered" evidence="4">
    <location>
        <begin position="179"/>
        <end position="211"/>
    </location>
</feature>
<feature type="domain" description="Zn(2)-C6 fungal-type" evidence="5">
    <location>
        <begin position="126"/>
        <end position="155"/>
    </location>
</feature>
<feature type="compositionally biased region" description="Polar residues" evidence="4">
    <location>
        <begin position="899"/>
        <end position="918"/>
    </location>
</feature>
<dbReference type="EMBL" id="MU863625">
    <property type="protein sequence ID" value="KAK4105518.1"/>
    <property type="molecule type" value="Genomic_DNA"/>
</dbReference>
<feature type="compositionally biased region" description="Basic and acidic residues" evidence="4">
    <location>
        <begin position="95"/>
        <end position="104"/>
    </location>
</feature>
<dbReference type="InterPro" id="IPR050613">
    <property type="entry name" value="Sec_Metabolite_Reg"/>
</dbReference>
<gene>
    <name evidence="6" type="ORF">N658DRAFT_482992</name>
</gene>